<keyword evidence="5" id="KW-0479">Metal-binding</keyword>
<evidence type="ECO:0000313" key="7">
    <source>
        <dbReference type="EMBL" id="MFB9259014.1"/>
    </source>
</evidence>
<proteinExistence type="inferred from homology"/>
<protein>
    <recommendedName>
        <fullName evidence="5">Molybdopterin molybdenumtransferase</fullName>
        <ecNumber evidence="5">2.10.1.1</ecNumber>
    </recommendedName>
</protein>
<dbReference type="SUPFAM" id="SSF63882">
    <property type="entry name" value="MoeA N-terminal region -like"/>
    <property type="match status" value="1"/>
</dbReference>
<evidence type="ECO:0000259" key="6">
    <source>
        <dbReference type="SMART" id="SM00852"/>
    </source>
</evidence>
<dbReference type="Pfam" id="PF00994">
    <property type="entry name" value="MoCF_biosynth"/>
    <property type="match status" value="1"/>
</dbReference>
<sequence length="626" mass="61917">MSRAAGSPGAADVGATGTTGAGASNGTVGAIVLTGGRASRLGGVDKARLAVGGRPMVETVLRAARAVATAVVTVGPGGDTREEPPHSGPVAGIAAGLAALPQGVGGVDVVVVVACDLPGLDAATLGTLVDTVRTSGVAAALGVDAAGHEQYLLAAWDRRALAARLARLEASGGTAGRPVRALFAPVDGGAGGGETHDHDDDNSSHPEFLHVPVGDPAHDVDTWSDLARRGPVALAHIGPVLAAALDPVPAVHRAPLTAVGAVLAESLVAAEAMPRGRVSAMDGYALAGSGPWRLTGSARRAGDDSAAVLDPGCAAPIATGALAPVGTERVLRHELVEVAPGTPALVTALPDAEGVDDLRPVGEDWPVGHALAPAGTVVDAALASAALSAGLPEVAVRGPVTATVVTTGDEVLPAHTPNPLPPGRIRDTVGPLLPAVLARAGFGAAPALPRAMEHCPDTAAAFSELLRRPRAAGEVLVLVGATGRGVADHLRPALEAVGARIVVNGVRVRPGGSQIVAALPGGGVLLGLPGNPLAAVSAAATTGRALVDALTGRQRTPVFVQTHDVAALSHPGRSRILPARPDGTGSWNLAERVRTAHLADLAGATHLALVPEGAGPGDPVELVAWI</sequence>
<dbReference type="Proteomes" id="UP001589700">
    <property type="component" value="Unassembled WGS sequence"/>
</dbReference>
<dbReference type="Gene3D" id="2.170.190.11">
    <property type="entry name" value="Molybdopterin biosynthesis moea protein, domain 3"/>
    <property type="match status" value="1"/>
</dbReference>
<evidence type="ECO:0000256" key="1">
    <source>
        <dbReference type="ARBA" id="ARBA00002901"/>
    </source>
</evidence>
<dbReference type="Gene3D" id="2.40.340.10">
    <property type="entry name" value="MoeA, C-terminal, domain IV"/>
    <property type="match status" value="1"/>
</dbReference>
<keyword evidence="3 5" id="KW-0500">Molybdenum</keyword>
<dbReference type="SUPFAM" id="SSF53448">
    <property type="entry name" value="Nucleotide-diphospho-sugar transferases"/>
    <property type="match status" value="1"/>
</dbReference>
<gene>
    <name evidence="7" type="ORF">ACFFVD_04295</name>
</gene>
<evidence type="ECO:0000256" key="4">
    <source>
        <dbReference type="ARBA" id="ARBA00047317"/>
    </source>
</evidence>
<dbReference type="Pfam" id="PF03453">
    <property type="entry name" value="MoeA_N"/>
    <property type="match status" value="1"/>
</dbReference>
<keyword evidence="5" id="KW-0501">Molybdenum cofactor biosynthesis</keyword>
<dbReference type="RefSeq" id="WP_380023096.1">
    <property type="nucleotide sequence ID" value="NZ_JBHMDY010000002.1"/>
</dbReference>
<dbReference type="Gene3D" id="3.90.105.10">
    <property type="entry name" value="Molybdopterin biosynthesis moea protein, domain 2"/>
    <property type="match status" value="1"/>
</dbReference>
<accession>A0ABV5JMS0</accession>
<comment type="cofactor">
    <cofactor evidence="5">
        <name>Mg(2+)</name>
        <dbReference type="ChEBI" id="CHEBI:18420"/>
    </cofactor>
</comment>
<dbReference type="Pfam" id="PF12804">
    <property type="entry name" value="NTP_transf_3"/>
    <property type="match status" value="1"/>
</dbReference>
<reference evidence="7 8" key="1">
    <citation type="submission" date="2024-09" db="EMBL/GenBank/DDBJ databases">
        <authorList>
            <person name="Sun Q."/>
            <person name="Mori K."/>
        </authorList>
    </citation>
    <scope>NUCLEOTIDE SEQUENCE [LARGE SCALE GENOMIC DNA]</scope>
    <source>
        <strain evidence="7 8">CCM 7659</strain>
    </source>
</reference>
<comment type="pathway">
    <text evidence="5">Cofactor biosynthesis; molybdopterin biosynthesis.</text>
</comment>
<dbReference type="SUPFAM" id="SSF53218">
    <property type="entry name" value="Molybdenum cofactor biosynthesis proteins"/>
    <property type="match status" value="1"/>
</dbReference>
<dbReference type="InterPro" id="IPR005110">
    <property type="entry name" value="MoeA_linker/N"/>
</dbReference>
<evidence type="ECO:0000256" key="5">
    <source>
        <dbReference type="RuleBase" id="RU365090"/>
    </source>
</evidence>
<dbReference type="EMBL" id="JBHMDY010000002">
    <property type="protein sequence ID" value="MFB9259014.1"/>
    <property type="molecule type" value="Genomic_DNA"/>
</dbReference>
<evidence type="ECO:0000313" key="8">
    <source>
        <dbReference type="Proteomes" id="UP001589700"/>
    </source>
</evidence>
<comment type="similarity">
    <text evidence="2 5">Belongs to the MoeA family.</text>
</comment>
<dbReference type="InterPro" id="IPR036135">
    <property type="entry name" value="MoeA_linker/N_sf"/>
</dbReference>
<evidence type="ECO:0000256" key="3">
    <source>
        <dbReference type="ARBA" id="ARBA00022505"/>
    </source>
</evidence>
<keyword evidence="5 7" id="KW-0808">Transferase</keyword>
<dbReference type="Gene3D" id="3.90.550.10">
    <property type="entry name" value="Spore Coat Polysaccharide Biosynthesis Protein SpsA, Chain A"/>
    <property type="match status" value="1"/>
</dbReference>
<dbReference type="PANTHER" id="PTHR10192:SF5">
    <property type="entry name" value="GEPHYRIN"/>
    <property type="match status" value="1"/>
</dbReference>
<name>A0ABV5JMS0_9ACTN</name>
<dbReference type="PANTHER" id="PTHR10192">
    <property type="entry name" value="MOLYBDOPTERIN BIOSYNTHESIS PROTEIN"/>
    <property type="match status" value="1"/>
</dbReference>
<dbReference type="InterPro" id="IPR038987">
    <property type="entry name" value="MoeA-like"/>
</dbReference>
<feature type="domain" description="MoaB/Mog" evidence="6">
    <location>
        <begin position="403"/>
        <end position="549"/>
    </location>
</feature>
<dbReference type="Gene3D" id="3.40.980.10">
    <property type="entry name" value="MoaB/Mog-like domain"/>
    <property type="match status" value="1"/>
</dbReference>
<dbReference type="InterPro" id="IPR036688">
    <property type="entry name" value="MoeA_C_domain_IV_sf"/>
</dbReference>
<dbReference type="InterPro" id="IPR036425">
    <property type="entry name" value="MoaB/Mog-like_dom_sf"/>
</dbReference>
<keyword evidence="8" id="KW-1185">Reference proteome</keyword>
<dbReference type="InterPro" id="IPR025877">
    <property type="entry name" value="MobA-like_NTP_Trfase"/>
</dbReference>
<organism evidence="7 8">
    <name type="scientific">Dietzia aerolata</name>
    <dbReference type="NCBI Taxonomy" id="595984"/>
    <lineage>
        <taxon>Bacteria</taxon>
        <taxon>Bacillati</taxon>
        <taxon>Actinomycetota</taxon>
        <taxon>Actinomycetes</taxon>
        <taxon>Mycobacteriales</taxon>
        <taxon>Dietziaceae</taxon>
        <taxon>Dietzia</taxon>
    </lineage>
</organism>
<dbReference type="EC" id="2.10.1.1" evidence="5"/>
<dbReference type="InterPro" id="IPR029044">
    <property type="entry name" value="Nucleotide-diphossugar_trans"/>
</dbReference>
<keyword evidence="5" id="KW-0460">Magnesium</keyword>
<evidence type="ECO:0000256" key="2">
    <source>
        <dbReference type="ARBA" id="ARBA00010763"/>
    </source>
</evidence>
<comment type="catalytic activity">
    <reaction evidence="4">
        <text>adenylyl-molybdopterin + molybdate = Mo-molybdopterin + AMP + H(+)</text>
        <dbReference type="Rhea" id="RHEA:35047"/>
        <dbReference type="ChEBI" id="CHEBI:15378"/>
        <dbReference type="ChEBI" id="CHEBI:36264"/>
        <dbReference type="ChEBI" id="CHEBI:62727"/>
        <dbReference type="ChEBI" id="CHEBI:71302"/>
        <dbReference type="ChEBI" id="CHEBI:456215"/>
        <dbReference type="EC" id="2.10.1.1"/>
    </reaction>
</comment>
<dbReference type="SMART" id="SM00852">
    <property type="entry name" value="MoCF_biosynth"/>
    <property type="match status" value="1"/>
</dbReference>
<dbReference type="GO" id="GO:0016740">
    <property type="term" value="F:transferase activity"/>
    <property type="evidence" value="ECO:0007669"/>
    <property type="project" value="UniProtKB-KW"/>
</dbReference>
<comment type="function">
    <text evidence="1 5">Catalyzes the insertion of molybdate into adenylated molybdopterin with the concomitant release of AMP.</text>
</comment>
<dbReference type="InterPro" id="IPR001453">
    <property type="entry name" value="MoaB/Mog_dom"/>
</dbReference>
<comment type="caution">
    <text evidence="7">The sequence shown here is derived from an EMBL/GenBank/DDBJ whole genome shotgun (WGS) entry which is preliminary data.</text>
</comment>